<dbReference type="Proteomes" id="UP000469185">
    <property type="component" value="Unassembled WGS sequence"/>
</dbReference>
<evidence type="ECO:0000313" key="3">
    <source>
        <dbReference type="Proteomes" id="UP000469185"/>
    </source>
</evidence>
<proteinExistence type="predicted"/>
<dbReference type="EMBL" id="JAAGOB010000014">
    <property type="protein sequence ID" value="NED97839.1"/>
    <property type="molecule type" value="Genomic_DNA"/>
</dbReference>
<comment type="caution">
    <text evidence="2">The sequence shown here is derived from an EMBL/GenBank/DDBJ whole genome shotgun (WGS) entry which is preliminary data.</text>
</comment>
<keyword evidence="1" id="KW-1133">Transmembrane helix</keyword>
<accession>A0A6N9YSQ7</accession>
<keyword evidence="1" id="KW-0812">Transmembrane</keyword>
<feature type="transmembrane region" description="Helical" evidence="1">
    <location>
        <begin position="139"/>
        <end position="166"/>
    </location>
</feature>
<feature type="transmembrane region" description="Helical" evidence="1">
    <location>
        <begin position="178"/>
        <end position="197"/>
    </location>
</feature>
<dbReference type="RefSeq" id="WP_163820631.1">
    <property type="nucleotide sequence ID" value="NZ_JAAGOB010000014.1"/>
</dbReference>
<name>A0A6N9YSQ7_9ACTN</name>
<protein>
    <submittedName>
        <fullName evidence="2">ABC transporter permease</fullName>
    </submittedName>
</protein>
<gene>
    <name evidence="2" type="ORF">G1H11_21295</name>
</gene>
<feature type="transmembrane region" description="Helical" evidence="1">
    <location>
        <begin position="405"/>
        <end position="431"/>
    </location>
</feature>
<feature type="transmembrane region" description="Helical" evidence="1">
    <location>
        <begin position="361"/>
        <end position="384"/>
    </location>
</feature>
<feature type="transmembrane region" description="Helical" evidence="1">
    <location>
        <begin position="315"/>
        <end position="333"/>
    </location>
</feature>
<organism evidence="2 3">
    <name type="scientific">Phytoactinopolyspora alkaliphila</name>
    <dbReference type="NCBI Taxonomy" id="1783498"/>
    <lineage>
        <taxon>Bacteria</taxon>
        <taxon>Bacillati</taxon>
        <taxon>Actinomycetota</taxon>
        <taxon>Actinomycetes</taxon>
        <taxon>Jiangellales</taxon>
        <taxon>Jiangellaceae</taxon>
        <taxon>Phytoactinopolyspora</taxon>
    </lineage>
</organism>
<reference evidence="2 3" key="1">
    <citation type="submission" date="2020-02" db="EMBL/GenBank/DDBJ databases">
        <authorList>
            <person name="Li X.-J."/>
            <person name="Feng X.-M."/>
        </authorList>
    </citation>
    <scope>NUCLEOTIDE SEQUENCE [LARGE SCALE GENOMIC DNA]</scope>
    <source>
        <strain evidence="2 3">CGMCC 4.7225</strain>
    </source>
</reference>
<feature type="transmembrane region" description="Helical" evidence="1">
    <location>
        <begin position="96"/>
        <end position="118"/>
    </location>
</feature>
<feature type="transmembrane region" description="Helical" evidence="1">
    <location>
        <begin position="256"/>
        <end position="276"/>
    </location>
</feature>
<dbReference type="AlphaFoldDB" id="A0A6N9YSQ7"/>
<sequence>MTLTAVQEPTRAPASHSAGSVLAGTGTLIRFILRVDRVKLPAWLLGISLLLFQLATAASSLMETEQQREDVSRFMEGAAGAIFGPGYGRDDITPDLYVAGVYGLMFFILAAIMSMQLVARHTRVDEQSGRAELLRSNVVGRYAQLTAVLIVAVGANALLALMLGGVMSAKGFGGADGLLFGAGVAAVGLVFAGITALTVQVTEYARAATAMAGATLGGAWAVRAAGDMMNDYGSALSWFSPLAWSNQTRPYVDGRWWPLLLSVGFAAVVAAVGYALSGRRDVGAGLVAARVGTPVAAPWLSSPLAVAFRLQRASLFWWTAALAIFGFMFGGLADQITDAEGISEDRIEMFGGSLDTLADGYLGVITLFTASLAGIMVVLGVQAARAEETQGRAEPLLSTAISRSAWFGGYLAVLAIGLIGLLLVVGFTAGIGAALSVGDASYIGELTLAHLAHVPAVLVLLGLAAMLFGVLPRAIGAVWVVLSLGLFVGLFGTLLDVPQWLRNMLPTEHTGQPPLDSISWPAMGILLVIAAGLMAAGLVAFRRRDLETK</sequence>
<evidence type="ECO:0000313" key="2">
    <source>
        <dbReference type="EMBL" id="NED97839.1"/>
    </source>
</evidence>
<feature type="transmembrane region" description="Helical" evidence="1">
    <location>
        <begin position="451"/>
        <end position="471"/>
    </location>
</feature>
<keyword evidence="3" id="KW-1185">Reference proteome</keyword>
<feature type="transmembrane region" description="Helical" evidence="1">
    <location>
        <begin position="40"/>
        <end position="62"/>
    </location>
</feature>
<keyword evidence="1" id="KW-0472">Membrane</keyword>
<evidence type="ECO:0000256" key="1">
    <source>
        <dbReference type="SAM" id="Phobius"/>
    </source>
</evidence>
<feature type="transmembrane region" description="Helical" evidence="1">
    <location>
        <begin position="478"/>
        <end position="498"/>
    </location>
</feature>
<feature type="transmembrane region" description="Helical" evidence="1">
    <location>
        <begin position="518"/>
        <end position="541"/>
    </location>
</feature>